<comment type="caution">
    <text evidence="2">The sequence shown here is derived from an EMBL/GenBank/DDBJ whole genome shotgun (WGS) entry which is preliminary data.</text>
</comment>
<proteinExistence type="predicted"/>
<dbReference type="RefSeq" id="WP_229727361.1">
    <property type="nucleotide sequence ID" value="NZ_BMON01000004.1"/>
</dbReference>
<dbReference type="EMBL" id="BMON01000004">
    <property type="protein sequence ID" value="GGM50273.1"/>
    <property type="molecule type" value="Genomic_DNA"/>
</dbReference>
<accession>A0A830FHD8</accession>
<dbReference type="AlphaFoldDB" id="A0A830FHD8"/>
<organism evidence="2 3">
    <name type="scientific">Haloarcula argentinensis</name>
    <dbReference type="NCBI Taxonomy" id="43776"/>
    <lineage>
        <taxon>Archaea</taxon>
        <taxon>Methanobacteriati</taxon>
        <taxon>Methanobacteriota</taxon>
        <taxon>Stenosarchaea group</taxon>
        <taxon>Halobacteria</taxon>
        <taxon>Halobacteriales</taxon>
        <taxon>Haloarculaceae</taxon>
        <taxon>Haloarcula</taxon>
    </lineage>
</organism>
<reference evidence="2" key="1">
    <citation type="journal article" date="2014" name="Int. J. Syst. Evol. Microbiol.">
        <title>Complete genome sequence of Corynebacterium casei LMG S-19264T (=DSM 44701T), isolated from a smear-ripened cheese.</title>
        <authorList>
            <consortium name="US DOE Joint Genome Institute (JGI-PGF)"/>
            <person name="Walter F."/>
            <person name="Albersmeier A."/>
            <person name="Kalinowski J."/>
            <person name="Ruckert C."/>
        </authorList>
    </citation>
    <scope>NUCLEOTIDE SEQUENCE</scope>
    <source>
        <strain evidence="2">JCM 15759</strain>
    </source>
</reference>
<protein>
    <submittedName>
        <fullName evidence="2">Uncharacterized protein</fullName>
    </submittedName>
</protein>
<feature type="region of interest" description="Disordered" evidence="1">
    <location>
        <begin position="82"/>
        <end position="115"/>
    </location>
</feature>
<dbReference type="Proteomes" id="UP000656367">
    <property type="component" value="Unassembled WGS sequence"/>
</dbReference>
<name>A0A830FHD8_HALAR</name>
<gene>
    <name evidence="2" type="ORF">GCM10009006_34310</name>
</gene>
<evidence type="ECO:0000313" key="2">
    <source>
        <dbReference type="EMBL" id="GGM50273.1"/>
    </source>
</evidence>
<evidence type="ECO:0000256" key="1">
    <source>
        <dbReference type="SAM" id="MobiDB-lite"/>
    </source>
</evidence>
<feature type="compositionally biased region" description="Basic residues" evidence="1">
    <location>
        <begin position="97"/>
        <end position="111"/>
    </location>
</feature>
<evidence type="ECO:0000313" key="3">
    <source>
        <dbReference type="Proteomes" id="UP000656367"/>
    </source>
</evidence>
<reference evidence="2" key="2">
    <citation type="submission" date="2020-09" db="EMBL/GenBank/DDBJ databases">
        <authorList>
            <person name="Sun Q."/>
            <person name="Ohkuma M."/>
        </authorList>
    </citation>
    <scope>NUCLEOTIDE SEQUENCE</scope>
    <source>
        <strain evidence="2">JCM 15759</strain>
    </source>
</reference>
<sequence length="129" mass="14626">MQDCRAELVAALDLDDFSVDAYTSASYLEAALEAGFDVVDLATAHDVSKRSIYRVLDRHDIEYETPPKNGPARRLWNAHPDTVPVTRLSPPPETNQHRHPPQRLGTRRPGHFRPVGMTQQNRMRVRLSS</sequence>